<dbReference type="Pfam" id="PF00041">
    <property type="entry name" value="fn3"/>
    <property type="match status" value="4"/>
</dbReference>
<evidence type="ECO:0000259" key="7">
    <source>
        <dbReference type="PROSITE" id="PS50853"/>
    </source>
</evidence>
<keyword evidence="4" id="KW-1133">Transmembrane helix</keyword>
<name>A0ABN8MT07_9CNID</name>
<proteinExistence type="predicted"/>
<dbReference type="InterPro" id="IPR003598">
    <property type="entry name" value="Ig_sub2"/>
</dbReference>
<dbReference type="SMART" id="SM00409">
    <property type="entry name" value="IG"/>
    <property type="match status" value="4"/>
</dbReference>
<feature type="compositionally biased region" description="Polar residues" evidence="3">
    <location>
        <begin position="1184"/>
        <end position="1193"/>
    </location>
</feature>
<feature type="domain" description="Ig-like" evidence="6">
    <location>
        <begin position="313"/>
        <end position="397"/>
    </location>
</feature>
<evidence type="ECO:0000313" key="8">
    <source>
        <dbReference type="EMBL" id="CAH3034818.1"/>
    </source>
</evidence>
<gene>
    <name evidence="8" type="ORF">PLOB_00025347</name>
</gene>
<dbReference type="SUPFAM" id="SSF49265">
    <property type="entry name" value="Fibronectin type III"/>
    <property type="match status" value="4"/>
</dbReference>
<feature type="domain" description="Ig-like" evidence="6">
    <location>
        <begin position="222"/>
        <end position="302"/>
    </location>
</feature>
<feature type="compositionally biased region" description="Polar residues" evidence="3">
    <location>
        <begin position="1166"/>
        <end position="1175"/>
    </location>
</feature>
<keyword evidence="5" id="KW-0732">Signal</keyword>
<feature type="domain" description="Fibronectin type-III" evidence="7">
    <location>
        <begin position="504"/>
        <end position="602"/>
    </location>
</feature>
<dbReference type="PANTHER" id="PTHR44170:SF54">
    <property type="entry name" value="FI24025P1"/>
    <property type="match status" value="1"/>
</dbReference>
<dbReference type="Pfam" id="PF13927">
    <property type="entry name" value="Ig_3"/>
    <property type="match status" value="1"/>
</dbReference>
<dbReference type="InterPro" id="IPR003599">
    <property type="entry name" value="Ig_sub"/>
</dbReference>
<dbReference type="InterPro" id="IPR036116">
    <property type="entry name" value="FN3_sf"/>
</dbReference>
<evidence type="ECO:0000256" key="5">
    <source>
        <dbReference type="SAM" id="SignalP"/>
    </source>
</evidence>
<feature type="domain" description="Fibronectin type-III" evidence="7">
    <location>
        <begin position="921"/>
        <end position="1020"/>
    </location>
</feature>
<feature type="domain" description="Fibronectin type-III" evidence="7">
    <location>
        <begin position="712"/>
        <end position="809"/>
    </location>
</feature>
<keyword evidence="4" id="KW-0472">Membrane</keyword>
<evidence type="ECO:0000256" key="1">
    <source>
        <dbReference type="ARBA" id="ARBA00022737"/>
    </source>
</evidence>
<dbReference type="InterPro" id="IPR003961">
    <property type="entry name" value="FN3_dom"/>
</dbReference>
<dbReference type="PROSITE" id="PS50853">
    <property type="entry name" value="FN3"/>
    <property type="match status" value="6"/>
</dbReference>
<feature type="signal peptide" evidence="5">
    <location>
        <begin position="1"/>
        <end position="17"/>
    </location>
</feature>
<feature type="domain" description="Fibronectin type-III" evidence="7">
    <location>
        <begin position="604"/>
        <end position="698"/>
    </location>
</feature>
<evidence type="ECO:0000259" key="6">
    <source>
        <dbReference type="PROSITE" id="PS50835"/>
    </source>
</evidence>
<feature type="domain" description="Ig-like" evidence="6">
    <location>
        <begin position="26"/>
        <end position="110"/>
    </location>
</feature>
<dbReference type="Proteomes" id="UP001159405">
    <property type="component" value="Unassembled WGS sequence"/>
</dbReference>
<evidence type="ECO:0000256" key="2">
    <source>
        <dbReference type="ARBA" id="ARBA00023157"/>
    </source>
</evidence>
<feature type="domain" description="Fibronectin type-III" evidence="7">
    <location>
        <begin position="407"/>
        <end position="499"/>
    </location>
</feature>
<feature type="region of interest" description="Disordered" evidence="3">
    <location>
        <begin position="1139"/>
        <end position="1218"/>
    </location>
</feature>
<feature type="transmembrane region" description="Helical" evidence="4">
    <location>
        <begin position="1046"/>
        <end position="1068"/>
    </location>
</feature>
<dbReference type="InterPro" id="IPR013098">
    <property type="entry name" value="Ig_I-set"/>
</dbReference>
<dbReference type="SUPFAM" id="SSF48726">
    <property type="entry name" value="Immunoglobulin"/>
    <property type="match status" value="4"/>
</dbReference>
<keyword evidence="4" id="KW-0812">Transmembrane</keyword>
<dbReference type="EMBL" id="CALNXK010000003">
    <property type="protein sequence ID" value="CAH3034818.1"/>
    <property type="molecule type" value="Genomic_DNA"/>
</dbReference>
<evidence type="ECO:0000313" key="9">
    <source>
        <dbReference type="Proteomes" id="UP001159405"/>
    </source>
</evidence>
<sequence length="1218" mass="134616">MFFSLLLALWMTYGVAGYASNAFMRLDFVKEPSNTVARKNKAVRLQCEVEGSPPATNFTWVKNGKVITVDDRVKIESDGALLINPVHTRKYKLDVGEYQCFASSSKFTIASRKVRLEVAGISRKFLQEPKNTTVRVGSVARFSCKPRHDVPPATIAWEKDGSPLNLSSRLVILDQGVLQIKNVLKSDEGNYRCIASNIAKTRYSQAAILSVKTDSDVATVGLKFIGVPRNTTVLKGRNAVLECAVTGYPVPTIRWTKLGENNGKFNAPRATYGIGNLNFSNVDESDEGQYECQATSNGRTISRTAWLLVRVPPKFTEIPAKMQWTTNKPIIFHCAATGLPRPTISWLKNGKPLITNNRTSVTYYEGGADLTLSDNHKTAMYQCFVQNEVGSIQAAVTAVVQNNQPGPPTNVVALARSPSSILVTWSPPNGRYQIIGYTVHYNKPGGARNEEKQKTVESDVYSNIVTNLQPFTNYSFYVRAYTKAIGLDSKVITQRTKQDKPSRPPSDVMVTSSTPDSLEVKWQPPPTDYINGIITKYIITCTHIDAGQLPRKIIEVPGDILHKTINGLSKGANHSIRVCAVTAAGQGPFSASVIGRVRTQPTGAISAPELRVVVTNSSMLTVAWNPPEFGEDSVVEYRLSYSQPQERQQGPFIVGKQQREYSLYGLDSGSEFLIKIMAWDGKMLGRAGAVIAKTDKDPNGKEENVDKPPPAPPTNLVCSVKNRNSILLTWKSQPSPDRIAYYTITYHLRNDVTNTKPQKGNAYTEQFLLTGLEPKKPYDISVQSHYETETTILPSSFSTAVTQCSIQLGSGPTAPRNIKYEYVGLSTVHITWDSPLRKNGKLTSFEIRYTYNKSLPESEWEVESRSLQFPATFLKGHTTALNDIQENKIFYIKVRLANEKDYGPFCDMVEIQPPSVTSGRAPPNVSFSILSPKQVKLSWTWPKTLSTLLTSFTVLLTNNFHLREDRWKRLSVASSPEEWFQSTVLNVDQDKTYYVKLRAEYADNTPGKWSEVIEVSTKVRGASPNATEDPTYSAIESNDPSFNIKLGVIIGCTISAFCVVVLVLFIIWRNPCRQAAVNNGKKHMLVNGQESLPTSLLQQITVGSGSTEGTGSSGMCQCRCTCGASPGWPLRPSMVRASYKLPGSSDSTTPITPSVFPNKPQEPDSEGSSSHQDLSNSRDCHIYVSSSSKTSFESQREDHSTRIQAPSRSYKQSISVDV</sequence>
<dbReference type="CDD" id="cd00063">
    <property type="entry name" value="FN3"/>
    <property type="match status" value="6"/>
</dbReference>
<feature type="region of interest" description="Disordered" evidence="3">
    <location>
        <begin position="694"/>
        <end position="714"/>
    </location>
</feature>
<dbReference type="InterPro" id="IPR013783">
    <property type="entry name" value="Ig-like_fold"/>
</dbReference>
<dbReference type="PROSITE" id="PS50835">
    <property type="entry name" value="IG_LIKE"/>
    <property type="match status" value="4"/>
</dbReference>
<keyword evidence="1" id="KW-0677">Repeat</keyword>
<feature type="domain" description="Ig-like" evidence="6">
    <location>
        <begin position="123"/>
        <end position="210"/>
    </location>
</feature>
<keyword evidence="9" id="KW-1185">Reference proteome</keyword>
<evidence type="ECO:0000256" key="3">
    <source>
        <dbReference type="SAM" id="MobiDB-lite"/>
    </source>
</evidence>
<dbReference type="Pfam" id="PF07679">
    <property type="entry name" value="I-set"/>
    <property type="match status" value="3"/>
</dbReference>
<feature type="compositionally biased region" description="Polar residues" evidence="3">
    <location>
        <begin position="1202"/>
        <end position="1218"/>
    </location>
</feature>
<dbReference type="PANTHER" id="PTHR44170">
    <property type="entry name" value="PROTEIN SIDEKICK"/>
    <property type="match status" value="1"/>
</dbReference>
<feature type="region of interest" description="Disordered" evidence="3">
    <location>
        <begin position="493"/>
        <end position="521"/>
    </location>
</feature>
<organism evidence="8 9">
    <name type="scientific">Porites lobata</name>
    <dbReference type="NCBI Taxonomy" id="104759"/>
    <lineage>
        <taxon>Eukaryota</taxon>
        <taxon>Metazoa</taxon>
        <taxon>Cnidaria</taxon>
        <taxon>Anthozoa</taxon>
        <taxon>Hexacorallia</taxon>
        <taxon>Scleractinia</taxon>
        <taxon>Fungiina</taxon>
        <taxon>Poritidae</taxon>
        <taxon>Porites</taxon>
    </lineage>
</organism>
<accession>A0ABN8MT07</accession>
<reference evidence="8 9" key="1">
    <citation type="submission" date="2022-05" db="EMBL/GenBank/DDBJ databases">
        <authorList>
            <consortium name="Genoscope - CEA"/>
            <person name="William W."/>
        </authorList>
    </citation>
    <scope>NUCLEOTIDE SEQUENCE [LARGE SCALE GENOMIC DNA]</scope>
</reference>
<keyword evidence="2" id="KW-1015">Disulfide bond</keyword>
<comment type="caution">
    <text evidence="8">The sequence shown here is derived from an EMBL/GenBank/DDBJ whole genome shotgun (WGS) entry which is preliminary data.</text>
</comment>
<dbReference type="SMART" id="SM00408">
    <property type="entry name" value="IGc2"/>
    <property type="match status" value="4"/>
</dbReference>
<dbReference type="Gene3D" id="2.60.40.10">
    <property type="entry name" value="Immunoglobulins"/>
    <property type="match status" value="10"/>
</dbReference>
<dbReference type="InterPro" id="IPR007110">
    <property type="entry name" value="Ig-like_dom"/>
</dbReference>
<feature type="domain" description="Fibronectin type-III" evidence="7">
    <location>
        <begin position="814"/>
        <end position="916"/>
    </location>
</feature>
<feature type="chain" id="PRO_5046137577" evidence="5">
    <location>
        <begin position="18"/>
        <end position="1218"/>
    </location>
</feature>
<feature type="compositionally biased region" description="Basic and acidic residues" evidence="3">
    <location>
        <begin position="694"/>
        <end position="706"/>
    </location>
</feature>
<protein>
    <submittedName>
        <fullName evidence="8">Uncharacterized protein</fullName>
    </submittedName>
</protein>
<dbReference type="SMART" id="SM00060">
    <property type="entry name" value="FN3"/>
    <property type="match status" value="6"/>
</dbReference>
<dbReference type="InterPro" id="IPR036179">
    <property type="entry name" value="Ig-like_dom_sf"/>
</dbReference>
<evidence type="ECO:0000256" key="4">
    <source>
        <dbReference type="SAM" id="Phobius"/>
    </source>
</evidence>